<name>A0ABP0JYH4_9DINO</name>
<accession>A0ABP0JYH4</accession>
<protein>
    <submittedName>
        <fullName evidence="2">Uncharacterized protein</fullName>
    </submittedName>
</protein>
<evidence type="ECO:0000256" key="1">
    <source>
        <dbReference type="SAM" id="Phobius"/>
    </source>
</evidence>
<dbReference type="Proteomes" id="UP001642484">
    <property type="component" value="Unassembled WGS sequence"/>
</dbReference>
<sequence length="823" mass="91368">MLLNLSLTCLATARRTSRPRQVCVANFLSWVFSTALGSFWLWIQGIELFLQTSSSALLSATRSWVRGEARARFSWSTMEDLNAPVPRERPERLDNLVDLVAQMELMRPEALRVTLAVQALQGCGRVFRPRLQQDPFEKSFVSEKVSCFWSHSWHGGQYKKVATLLTLYNGLPAILCGLLAALVMMVLFTFGSLPGFQRVPDSPSDHSAWSLGMGFLVTAIAFVFWRPQQHVFLDRICITESDPELKAEQILSLAGMLKRSREMLVLWDSSWSDRLWCLFELSAFLKSKADSEHSRLLVTPTFMGPCVVATFIGNLVAVVPMTFFPLSVSDDTADLIPMVFVCVFGAVGALCCAHAFRSYFQSVDDLKEKLQSVSLEKTRSFCCEVNHEGDLMCDREIVQDCITTWFGSQEAFEDSVRSEVLQTLVFELEWSVFTRPWRIAVSIPFLWASMDLAASDAKTQQWLVAINWLLSGLTIWLLACPLNIENLANLAHRFRARQPTAGREALMDVLVLLLASWTNEIDLAVGNLLGLAGAGSVAEAHEVFFIESTGAKHGAPPSVSCLLIVPPYLHIAQDPDALPALKACESSPLANVQGCFGGSPCSTSRRWRTECKMDVQSPKKERRRQRQMLQMLHRSMAQAGLVAVSVSASALQRRMDSFAKLDEVSKFKSRKVGAASHSGSSPLDAVRFLFGIFRSYLVYCLALVSVSIRQLQEVVGESPLRRAQRLGETGLDFDEAPLALFWAVNGLILCSLACFIFLGVGFFAQVFSIEEATGNEEMMASETTLLKVLRLAFRIILVALVSFTSGMGLRVIHPIQSAMLCGI</sequence>
<feature type="transmembrane region" description="Helical" evidence="1">
    <location>
        <begin position="167"/>
        <end position="188"/>
    </location>
</feature>
<feature type="transmembrane region" description="Helical" evidence="1">
    <location>
        <begin position="335"/>
        <end position="356"/>
    </location>
</feature>
<gene>
    <name evidence="2" type="ORF">CCMP2556_LOCUS13557</name>
</gene>
<comment type="caution">
    <text evidence="2">The sequence shown here is derived from an EMBL/GenBank/DDBJ whole genome shotgun (WGS) entry which is preliminary data.</text>
</comment>
<organism evidence="2 3">
    <name type="scientific">Durusdinium trenchii</name>
    <dbReference type="NCBI Taxonomy" id="1381693"/>
    <lineage>
        <taxon>Eukaryota</taxon>
        <taxon>Sar</taxon>
        <taxon>Alveolata</taxon>
        <taxon>Dinophyceae</taxon>
        <taxon>Suessiales</taxon>
        <taxon>Symbiodiniaceae</taxon>
        <taxon>Durusdinium</taxon>
    </lineage>
</organism>
<evidence type="ECO:0000313" key="3">
    <source>
        <dbReference type="Proteomes" id="UP001642484"/>
    </source>
</evidence>
<feature type="transmembrane region" description="Helical" evidence="1">
    <location>
        <begin position="208"/>
        <end position="225"/>
    </location>
</feature>
<keyword evidence="1" id="KW-1133">Transmembrane helix</keyword>
<feature type="transmembrane region" description="Helical" evidence="1">
    <location>
        <begin position="788"/>
        <end position="809"/>
    </location>
</feature>
<feature type="transmembrane region" description="Helical" evidence="1">
    <location>
        <begin position="740"/>
        <end position="768"/>
    </location>
</feature>
<evidence type="ECO:0000313" key="2">
    <source>
        <dbReference type="EMBL" id="CAK9019158.1"/>
    </source>
</evidence>
<feature type="transmembrane region" description="Helical" evidence="1">
    <location>
        <begin position="296"/>
        <end position="323"/>
    </location>
</feature>
<keyword evidence="1" id="KW-0812">Transmembrane</keyword>
<proteinExistence type="predicted"/>
<feature type="transmembrane region" description="Helical" evidence="1">
    <location>
        <begin position="25"/>
        <end position="43"/>
    </location>
</feature>
<reference evidence="2 3" key="1">
    <citation type="submission" date="2024-02" db="EMBL/GenBank/DDBJ databases">
        <authorList>
            <person name="Chen Y."/>
            <person name="Shah S."/>
            <person name="Dougan E. K."/>
            <person name="Thang M."/>
            <person name="Chan C."/>
        </authorList>
    </citation>
    <scope>NUCLEOTIDE SEQUENCE [LARGE SCALE GENOMIC DNA]</scope>
</reference>
<keyword evidence="1" id="KW-0472">Membrane</keyword>
<dbReference type="EMBL" id="CAXAMN010006780">
    <property type="protein sequence ID" value="CAK9019158.1"/>
    <property type="molecule type" value="Genomic_DNA"/>
</dbReference>
<keyword evidence="3" id="KW-1185">Reference proteome</keyword>